<gene>
    <name evidence="1" type="ORF">DKX38_000377</name>
</gene>
<name>A0A5N5P277_9ROSI</name>
<keyword evidence="2" id="KW-1185">Reference proteome</keyword>
<accession>A0A5N5P277</accession>
<reference evidence="2" key="1">
    <citation type="journal article" date="2019" name="Gigascience">
        <title>De novo genome assembly of the endangered Acer yangbiense, a plant species with extremely small populations endemic to Yunnan Province, China.</title>
        <authorList>
            <person name="Yang J."/>
            <person name="Wariss H.M."/>
            <person name="Tao L."/>
            <person name="Zhang R."/>
            <person name="Yun Q."/>
            <person name="Hollingsworth P."/>
            <person name="Dao Z."/>
            <person name="Luo G."/>
            <person name="Guo H."/>
            <person name="Ma Y."/>
            <person name="Sun W."/>
        </authorList>
    </citation>
    <scope>NUCLEOTIDE SEQUENCE [LARGE SCALE GENOMIC DNA]</scope>
    <source>
        <strain evidence="2">cv. br00</strain>
    </source>
</reference>
<dbReference type="EMBL" id="VDCV01000001">
    <property type="protein sequence ID" value="KAB5573183.1"/>
    <property type="molecule type" value="Genomic_DNA"/>
</dbReference>
<comment type="caution">
    <text evidence="1">The sequence shown here is derived from an EMBL/GenBank/DDBJ whole genome shotgun (WGS) entry which is preliminary data.</text>
</comment>
<dbReference type="AlphaFoldDB" id="A0A5N5P277"/>
<protein>
    <submittedName>
        <fullName evidence="1">Uncharacterized protein</fullName>
    </submittedName>
</protein>
<organism evidence="1 2">
    <name type="scientific">Salix brachista</name>
    <dbReference type="NCBI Taxonomy" id="2182728"/>
    <lineage>
        <taxon>Eukaryota</taxon>
        <taxon>Viridiplantae</taxon>
        <taxon>Streptophyta</taxon>
        <taxon>Embryophyta</taxon>
        <taxon>Tracheophyta</taxon>
        <taxon>Spermatophyta</taxon>
        <taxon>Magnoliopsida</taxon>
        <taxon>eudicotyledons</taxon>
        <taxon>Gunneridae</taxon>
        <taxon>Pentapetalae</taxon>
        <taxon>rosids</taxon>
        <taxon>fabids</taxon>
        <taxon>Malpighiales</taxon>
        <taxon>Salicaceae</taxon>
        <taxon>Saliceae</taxon>
        <taxon>Salix</taxon>
    </lineage>
</organism>
<dbReference type="Proteomes" id="UP000326939">
    <property type="component" value="Chromosome 1"/>
</dbReference>
<evidence type="ECO:0000313" key="2">
    <source>
        <dbReference type="Proteomes" id="UP000326939"/>
    </source>
</evidence>
<evidence type="ECO:0000313" key="1">
    <source>
        <dbReference type="EMBL" id="KAB5573183.1"/>
    </source>
</evidence>
<sequence length="79" mass="9027">MSRLRWSGSEASEMLKLLECVSYRLMGSLSLSVLAPFPPGAMLERDERFKSINKLKDMSHQLVQFNRNIEVRAGEPQDT</sequence>
<proteinExistence type="predicted"/>